<dbReference type="AlphaFoldDB" id="X0W0X7"/>
<name>X0W0X7_9ZZZZ</name>
<comment type="caution">
    <text evidence="3">The sequence shown here is derived from an EMBL/GenBank/DDBJ whole genome shotgun (WGS) entry which is preliminary data.</text>
</comment>
<gene>
    <name evidence="3" type="ORF">S01H1_54402</name>
</gene>
<feature type="transmembrane region" description="Helical" evidence="1">
    <location>
        <begin position="6"/>
        <end position="24"/>
    </location>
</feature>
<dbReference type="PANTHER" id="PTHR43849:SF2">
    <property type="entry name" value="BLL3936 PROTEIN"/>
    <property type="match status" value="1"/>
</dbReference>
<protein>
    <recommendedName>
        <fullName evidence="2">TRAP C4-dicarboxylate transport system permease DctM subunit domain-containing protein</fullName>
    </recommendedName>
</protein>
<reference evidence="3" key="1">
    <citation type="journal article" date="2014" name="Front. Microbiol.">
        <title>High frequency of phylogenetically diverse reductive dehalogenase-homologous genes in deep subseafloor sedimentary metagenomes.</title>
        <authorList>
            <person name="Kawai M."/>
            <person name="Futagami T."/>
            <person name="Toyoda A."/>
            <person name="Takaki Y."/>
            <person name="Nishi S."/>
            <person name="Hori S."/>
            <person name="Arai W."/>
            <person name="Tsubouchi T."/>
            <person name="Morono Y."/>
            <person name="Uchiyama I."/>
            <person name="Ito T."/>
            <person name="Fujiyama A."/>
            <person name="Inagaki F."/>
            <person name="Takami H."/>
        </authorList>
    </citation>
    <scope>NUCLEOTIDE SEQUENCE</scope>
    <source>
        <strain evidence="3">Expedition CK06-06</strain>
    </source>
</reference>
<dbReference type="PANTHER" id="PTHR43849">
    <property type="entry name" value="BLL3936 PROTEIN"/>
    <property type="match status" value="1"/>
</dbReference>
<evidence type="ECO:0000256" key="1">
    <source>
        <dbReference type="SAM" id="Phobius"/>
    </source>
</evidence>
<feature type="domain" description="TRAP C4-dicarboxylate transport system permease DctM subunit" evidence="2">
    <location>
        <begin position="5"/>
        <end position="137"/>
    </location>
</feature>
<keyword evidence="1" id="KW-0472">Membrane</keyword>
<organism evidence="3">
    <name type="scientific">marine sediment metagenome</name>
    <dbReference type="NCBI Taxonomy" id="412755"/>
    <lineage>
        <taxon>unclassified sequences</taxon>
        <taxon>metagenomes</taxon>
        <taxon>ecological metagenomes</taxon>
    </lineage>
</organism>
<accession>X0W0X7</accession>
<dbReference type="InterPro" id="IPR010656">
    <property type="entry name" value="DctM"/>
</dbReference>
<evidence type="ECO:0000259" key="2">
    <source>
        <dbReference type="Pfam" id="PF06808"/>
    </source>
</evidence>
<feature type="transmembrane region" description="Helical" evidence="1">
    <location>
        <begin position="45"/>
        <end position="76"/>
    </location>
</feature>
<keyword evidence="1" id="KW-1133">Transmembrane helix</keyword>
<evidence type="ECO:0000313" key="3">
    <source>
        <dbReference type="EMBL" id="GAG16967.1"/>
    </source>
</evidence>
<keyword evidence="1" id="KW-0812">Transmembrane</keyword>
<sequence>EFALRAVGLPLMLVAAFFLLYALVFRPYIPGRFSHGTFSIKRVAYYLYLTDAGIFGTPLGVSASFVYLFILFGAILNKTGAGKFFIDFATALTGYTRGGPAKAAVVSSGMMGTVSGSSTANTVTTGSFTIPLMKSVGIVRFLLGR</sequence>
<dbReference type="Pfam" id="PF06808">
    <property type="entry name" value="DctM"/>
    <property type="match status" value="1"/>
</dbReference>
<proteinExistence type="predicted"/>
<feature type="non-terminal residue" evidence="3">
    <location>
        <position position="1"/>
    </location>
</feature>
<dbReference type="EMBL" id="BARS01035298">
    <property type="protein sequence ID" value="GAG16967.1"/>
    <property type="molecule type" value="Genomic_DNA"/>
</dbReference>